<feature type="transmembrane region" description="Helical" evidence="6">
    <location>
        <begin position="40"/>
        <end position="57"/>
    </location>
</feature>
<dbReference type="PRINTS" id="PR00344">
    <property type="entry name" value="BCTRLSENSOR"/>
</dbReference>
<keyword evidence="6" id="KW-0812">Transmembrane</keyword>
<dbReference type="InterPro" id="IPR035965">
    <property type="entry name" value="PAS-like_dom_sf"/>
</dbReference>
<dbReference type="PROSITE" id="PS50112">
    <property type="entry name" value="PAS"/>
    <property type="match status" value="4"/>
</dbReference>
<dbReference type="SMART" id="SM00086">
    <property type="entry name" value="PAC"/>
    <property type="match status" value="4"/>
</dbReference>
<evidence type="ECO:0000256" key="2">
    <source>
        <dbReference type="ARBA" id="ARBA00012438"/>
    </source>
</evidence>
<evidence type="ECO:0000259" key="9">
    <source>
        <dbReference type="PROSITE" id="PS50113"/>
    </source>
</evidence>
<keyword evidence="6" id="KW-1133">Transmembrane helix</keyword>
<dbReference type="Gene3D" id="3.30.450.20">
    <property type="entry name" value="PAS domain"/>
    <property type="match status" value="4"/>
</dbReference>
<feature type="domain" description="PAC" evidence="9">
    <location>
        <begin position="311"/>
        <end position="365"/>
    </location>
</feature>
<dbReference type="STRING" id="521011.Mpal_2554"/>
<dbReference type="InterPro" id="IPR003594">
    <property type="entry name" value="HATPase_dom"/>
</dbReference>
<dbReference type="InterPro" id="IPR000014">
    <property type="entry name" value="PAS"/>
</dbReference>
<dbReference type="Pfam" id="PF02518">
    <property type="entry name" value="HATPase_c"/>
    <property type="match status" value="1"/>
</dbReference>
<dbReference type="PROSITE" id="PS50113">
    <property type="entry name" value="PAC"/>
    <property type="match status" value="4"/>
</dbReference>
<dbReference type="CDD" id="cd00075">
    <property type="entry name" value="HATPase"/>
    <property type="match status" value="1"/>
</dbReference>
<proteinExistence type="predicted"/>
<dbReference type="HOGENOM" id="CLU_000445_114_58_2"/>
<organism evidence="10 11">
    <name type="scientific">Methanosphaerula palustris (strain ATCC BAA-1556 / DSM 19958 / E1-9c)</name>
    <dbReference type="NCBI Taxonomy" id="521011"/>
    <lineage>
        <taxon>Archaea</taxon>
        <taxon>Methanobacteriati</taxon>
        <taxon>Methanobacteriota</taxon>
        <taxon>Stenosarchaea group</taxon>
        <taxon>Methanomicrobia</taxon>
        <taxon>Methanomicrobiales</taxon>
        <taxon>Methanoregulaceae</taxon>
        <taxon>Methanosphaerula</taxon>
    </lineage>
</organism>
<keyword evidence="4" id="KW-0808">Transferase</keyword>
<feature type="domain" description="PAS" evidence="8">
    <location>
        <begin position="243"/>
        <end position="295"/>
    </location>
</feature>
<dbReference type="EC" id="2.7.13.3" evidence="2"/>
<dbReference type="eggNOG" id="arCOG06192">
    <property type="taxonomic scope" value="Archaea"/>
</dbReference>
<evidence type="ECO:0000256" key="6">
    <source>
        <dbReference type="SAM" id="Phobius"/>
    </source>
</evidence>
<feature type="domain" description="Histidine kinase" evidence="7">
    <location>
        <begin position="724"/>
        <end position="823"/>
    </location>
</feature>
<feature type="domain" description="PAC" evidence="9">
    <location>
        <begin position="190"/>
        <end position="242"/>
    </location>
</feature>
<dbReference type="AlphaFoldDB" id="B8GF20"/>
<dbReference type="InterPro" id="IPR036890">
    <property type="entry name" value="HATPase_C_sf"/>
</dbReference>
<keyword evidence="11" id="KW-1185">Reference proteome</keyword>
<dbReference type="SUPFAM" id="SSF55785">
    <property type="entry name" value="PYP-like sensor domain (PAS domain)"/>
    <property type="match status" value="4"/>
</dbReference>
<evidence type="ECO:0000256" key="5">
    <source>
        <dbReference type="ARBA" id="ARBA00022777"/>
    </source>
</evidence>
<evidence type="ECO:0000313" key="11">
    <source>
        <dbReference type="Proteomes" id="UP000002457"/>
    </source>
</evidence>
<feature type="domain" description="PAC" evidence="9">
    <location>
        <begin position="559"/>
        <end position="615"/>
    </location>
</feature>
<dbReference type="RefSeq" id="WP_012619145.1">
    <property type="nucleotide sequence ID" value="NC_011832.1"/>
</dbReference>
<keyword evidence="5 10" id="KW-0418">Kinase</keyword>
<keyword evidence="6" id="KW-0472">Membrane</keyword>
<dbReference type="eggNOG" id="arCOG02350">
    <property type="taxonomic scope" value="Archaea"/>
</dbReference>
<dbReference type="Pfam" id="PF08448">
    <property type="entry name" value="PAS_4"/>
    <property type="match status" value="2"/>
</dbReference>
<evidence type="ECO:0000256" key="1">
    <source>
        <dbReference type="ARBA" id="ARBA00000085"/>
    </source>
</evidence>
<evidence type="ECO:0000313" key="10">
    <source>
        <dbReference type="EMBL" id="ACL17826.1"/>
    </source>
</evidence>
<dbReference type="EMBL" id="CP001338">
    <property type="protein sequence ID" value="ACL17826.1"/>
    <property type="molecule type" value="Genomic_DNA"/>
</dbReference>
<dbReference type="InterPro" id="IPR000700">
    <property type="entry name" value="PAS-assoc_C"/>
</dbReference>
<dbReference type="InterPro" id="IPR013767">
    <property type="entry name" value="PAS_fold"/>
</dbReference>
<dbReference type="CDD" id="cd00130">
    <property type="entry name" value="PAS"/>
    <property type="match status" value="4"/>
</dbReference>
<sequence>MDFLFFDELQKKNLVPALIVASSIASFLLIVYGLRLGITYVLPHLLYIPIILTAYYYPRRGLLFAALLSASYCAVSFFVVTPAAVEILSAIIRAGVFLVVAGVVSFLSGQMHHDTQICRRLVSVVRSSGDAIIGKTPEGFVSDWNAGAERLYGYTSDEMKGNSIFRLIPPELKEEHHLMLEMILQGEMVEHVETERITRDGQRIQVSLSLSPIRSNAGGIIGISELAHDITERQQLQNEILNAKDRWERTFDAVPDMIAIIDDHFRIVQVNRAMADHLGVSPNETVGLTCYEVVHHTGTPPATCLHKKLLLDGQYHSTDIREETLNGDFVLTVSPIRDPSGTILGSVHILRDISERKLAEKQVQESEKKYRSIFNSFPDLYYQTDQNGIITILSPSVKRLAGWAPEDLIGHPVYELYPFPEERAGLLETLRCTGEVQGYEITLKHRDGCTIPASVSCHQIYDDAGELAAIEGTIRDITQRKQGEAAFRQLSADHRAIIEHTPAMIWYKDTKNTFIRINPAGAQAFGIPIEEIEGKNAAELFPDLAEKYYLDDLEVIASGRSKIGIIESMTTASGEHLWIQIDKILLRNEEGTISGILLVAMDITERKQAEDALALASKKLNLLSSVTRHDMLNQLTALKGYIDLSEEEPDEEMRAKFIRNEGIIADSLERQITFTGEYQDLGVNAPTWQNVLASVEKAVTLLPMREVTVKKDCADCEIFADLLFEKVFYNLIDNALRYGGESMTTIRISSHESGGHLILVCEDDGKGISADDKKRLFTRGFGKHTGLGLFLSQEILSITGITITETGELGKGARFEITVPKGAYLPIHRYTGSISRVVDSPIVP</sequence>
<dbReference type="PANTHER" id="PTHR43304:SF1">
    <property type="entry name" value="PAC DOMAIN-CONTAINING PROTEIN"/>
    <property type="match status" value="1"/>
</dbReference>
<feature type="domain" description="PAS" evidence="8">
    <location>
        <begin position="490"/>
        <end position="556"/>
    </location>
</feature>
<dbReference type="SMART" id="SM00387">
    <property type="entry name" value="HATPase_c"/>
    <property type="match status" value="1"/>
</dbReference>
<dbReference type="GO" id="GO:0004673">
    <property type="term" value="F:protein histidine kinase activity"/>
    <property type="evidence" value="ECO:0007669"/>
    <property type="project" value="UniProtKB-EC"/>
</dbReference>
<evidence type="ECO:0000256" key="4">
    <source>
        <dbReference type="ARBA" id="ARBA00022679"/>
    </source>
</evidence>
<feature type="transmembrane region" description="Helical" evidence="6">
    <location>
        <begin position="14"/>
        <end position="34"/>
    </location>
</feature>
<dbReference type="InterPro" id="IPR052162">
    <property type="entry name" value="Sensor_kinase/Photoreceptor"/>
</dbReference>
<dbReference type="OrthoDB" id="8127at2157"/>
<evidence type="ECO:0000259" key="7">
    <source>
        <dbReference type="PROSITE" id="PS50109"/>
    </source>
</evidence>
<feature type="transmembrane region" description="Helical" evidence="6">
    <location>
        <begin position="87"/>
        <end position="107"/>
    </location>
</feature>
<comment type="catalytic activity">
    <reaction evidence="1">
        <text>ATP + protein L-histidine = ADP + protein N-phospho-L-histidine.</text>
        <dbReference type="EC" id="2.7.13.3"/>
    </reaction>
</comment>
<dbReference type="InterPro" id="IPR005467">
    <property type="entry name" value="His_kinase_dom"/>
</dbReference>
<reference evidence="10 11" key="1">
    <citation type="journal article" date="2015" name="Genome Announc.">
        <title>Complete Genome Sequence of Methanosphaerula palustris E1-9CT, a Hydrogenotrophic Methanogen Isolated from a Minerotrophic Fen Peatland.</title>
        <authorList>
            <person name="Cadillo-Quiroz H."/>
            <person name="Browne P."/>
            <person name="Kyrpides N."/>
            <person name="Woyke T."/>
            <person name="Goodwin L."/>
            <person name="Detter C."/>
            <person name="Yavitt J.B."/>
            <person name="Zinder S.H."/>
        </authorList>
    </citation>
    <scope>NUCLEOTIDE SEQUENCE [LARGE SCALE GENOMIC DNA]</scope>
    <source>
        <strain evidence="11">ATCC BAA-1556 / DSM 19958 / E1-9c</strain>
    </source>
</reference>
<dbReference type="Gene3D" id="3.30.565.10">
    <property type="entry name" value="Histidine kinase-like ATPase, C-terminal domain"/>
    <property type="match status" value="1"/>
</dbReference>
<evidence type="ECO:0000259" key="8">
    <source>
        <dbReference type="PROSITE" id="PS50112"/>
    </source>
</evidence>
<dbReference type="NCBIfam" id="TIGR00229">
    <property type="entry name" value="sensory_box"/>
    <property type="match status" value="4"/>
</dbReference>
<dbReference type="Pfam" id="PF00989">
    <property type="entry name" value="PAS"/>
    <property type="match status" value="2"/>
</dbReference>
<dbReference type="GeneID" id="25394227"/>
<protein>
    <recommendedName>
        <fullName evidence="2">histidine kinase</fullName>
        <ecNumber evidence="2">2.7.13.3</ecNumber>
    </recommendedName>
</protein>
<dbReference type="InterPro" id="IPR004358">
    <property type="entry name" value="Sig_transdc_His_kin-like_C"/>
</dbReference>
<feature type="domain" description="PAS" evidence="8">
    <location>
        <begin position="117"/>
        <end position="187"/>
    </location>
</feature>
<feature type="transmembrane region" description="Helical" evidence="6">
    <location>
        <begin position="62"/>
        <end position="81"/>
    </location>
</feature>
<feature type="domain" description="PAS" evidence="8">
    <location>
        <begin position="366"/>
        <end position="431"/>
    </location>
</feature>
<gene>
    <name evidence="10" type="ordered locus">Mpal_2554</name>
</gene>
<dbReference type="GO" id="GO:0006355">
    <property type="term" value="P:regulation of DNA-templated transcription"/>
    <property type="evidence" value="ECO:0007669"/>
    <property type="project" value="InterPro"/>
</dbReference>
<dbReference type="SMART" id="SM00091">
    <property type="entry name" value="PAS"/>
    <property type="match status" value="4"/>
</dbReference>
<dbReference type="eggNOG" id="arCOG06940">
    <property type="taxonomic scope" value="Archaea"/>
</dbReference>
<evidence type="ECO:0000256" key="3">
    <source>
        <dbReference type="ARBA" id="ARBA00022553"/>
    </source>
</evidence>
<feature type="domain" description="PAC" evidence="9">
    <location>
        <begin position="437"/>
        <end position="489"/>
    </location>
</feature>
<dbReference type="SUPFAM" id="SSF55874">
    <property type="entry name" value="ATPase domain of HSP90 chaperone/DNA topoisomerase II/histidine kinase"/>
    <property type="match status" value="1"/>
</dbReference>
<accession>B8GF20</accession>
<dbReference type="PANTHER" id="PTHR43304">
    <property type="entry name" value="PHYTOCHROME-LIKE PROTEIN CPH1"/>
    <property type="match status" value="1"/>
</dbReference>
<name>B8GF20_METPE</name>
<dbReference type="PROSITE" id="PS50109">
    <property type="entry name" value="HIS_KIN"/>
    <property type="match status" value="1"/>
</dbReference>
<keyword evidence="3" id="KW-0597">Phosphoprotein</keyword>
<dbReference type="KEGG" id="mpl:Mpal_2554"/>
<dbReference type="InterPro" id="IPR001610">
    <property type="entry name" value="PAC"/>
</dbReference>
<dbReference type="Proteomes" id="UP000002457">
    <property type="component" value="Chromosome"/>
</dbReference>
<dbReference type="InterPro" id="IPR013656">
    <property type="entry name" value="PAS_4"/>
</dbReference>